<dbReference type="PANTHER" id="PTHR37577">
    <property type="entry name" value="INTEGRAL MEMBRANE PROTEIN"/>
    <property type="match status" value="1"/>
</dbReference>
<evidence type="ECO:0000313" key="3">
    <source>
        <dbReference type="Proteomes" id="UP001265746"/>
    </source>
</evidence>
<keyword evidence="3" id="KW-1185">Reference proteome</keyword>
<organism evidence="2 3">
    <name type="scientific">Phomopsis amygdali</name>
    <name type="common">Fusicoccum amygdali</name>
    <dbReference type="NCBI Taxonomy" id="1214568"/>
    <lineage>
        <taxon>Eukaryota</taxon>
        <taxon>Fungi</taxon>
        <taxon>Dikarya</taxon>
        <taxon>Ascomycota</taxon>
        <taxon>Pezizomycotina</taxon>
        <taxon>Sordariomycetes</taxon>
        <taxon>Sordariomycetidae</taxon>
        <taxon>Diaporthales</taxon>
        <taxon>Diaporthaceae</taxon>
        <taxon>Diaporthe</taxon>
    </lineage>
</organism>
<dbReference type="AlphaFoldDB" id="A0AAD9S1S4"/>
<reference evidence="2" key="1">
    <citation type="submission" date="2023-06" db="EMBL/GenBank/DDBJ databases">
        <authorList>
            <person name="Noh H."/>
        </authorList>
    </citation>
    <scope>NUCLEOTIDE SEQUENCE</scope>
    <source>
        <strain evidence="2">DUCC20226</strain>
    </source>
</reference>
<accession>A0AAD9S1S4</accession>
<dbReference type="EMBL" id="JAUJFL010000013">
    <property type="protein sequence ID" value="KAK2595889.1"/>
    <property type="molecule type" value="Genomic_DNA"/>
</dbReference>
<comment type="caution">
    <text evidence="2">The sequence shown here is derived from an EMBL/GenBank/DDBJ whole genome shotgun (WGS) entry which is preliminary data.</text>
</comment>
<dbReference type="Proteomes" id="UP001265746">
    <property type="component" value="Unassembled WGS sequence"/>
</dbReference>
<name>A0AAD9S1S4_PHOAM</name>
<keyword evidence="1" id="KW-0812">Transmembrane</keyword>
<evidence type="ECO:0000313" key="2">
    <source>
        <dbReference type="EMBL" id="KAK2595889.1"/>
    </source>
</evidence>
<keyword evidence="1" id="KW-1133">Transmembrane helix</keyword>
<gene>
    <name evidence="2" type="ORF">N8I77_013679</name>
</gene>
<feature type="transmembrane region" description="Helical" evidence="1">
    <location>
        <begin position="50"/>
        <end position="76"/>
    </location>
</feature>
<dbReference type="PANTHER" id="PTHR37577:SF1">
    <property type="entry name" value="INTEGRAL MEMBRANE PROTEIN"/>
    <property type="match status" value="1"/>
</dbReference>
<proteinExistence type="predicted"/>
<sequence length="182" mass="20035">MPIPYPHLLSERRGRKHSALKDLRGLDQLAIDTAVDPMACKDVGSTNSDIAGLGILLSFIIQGGLSFLLSLCTVFIDWRLEGFQGMWADYWSHSGGTFSSGRNDQQLAIAQQVSNRSIVLSGKAQNHLRSMRDLINRLLGTISDAQTLNGIALLVSAIAQYNTLELYHFHIVYDTVNFTGQA</sequence>
<dbReference type="InterPro" id="IPR053018">
    <property type="entry name" value="Elsinochrome_Biosynth-Asso"/>
</dbReference>
<keyword evidence="1" id="KW-0472">Membrane</keyword>
<protein>
    <submittedName>
        <fullName evidence="2">Uncharacterized protein</fullName>
    </submittedName>
</protein>
<evidence type="ECO:0000256" key="1">
    <source>
        <dbReference type="SAM" id="Phobius"/>
    </source>
</evidence>